<keyword evidence="2" id="KW-1185">Reference proteome</keyword>
<organism evidence="1 2">
    <name type="scientific">Eretmocerus hayati</name>
    <dbReference type="NCBI Taxonomy" id="131215"/>
    <lineage>
        <taxon>Eukaryota</taxon>
        <taxon>Metazoa</taxon>
        <taxon>Ecdysozoa</taxon>
        <taxon>Arthropoda</taxon>
        <taxon>Hexapoda</taxon>
        <taxon>Insecta</taxon>
        <taxon>Pterygota</taxon>
        <taxon>Neoptera</taxon>
        <taxon>Endopterygota</taxon>
        <taxon>Hymenoptera</taxon>
        <taxon>Apocrita</taxon>
        <taxon>Proctotrupomorpha</taxon>
        <taxon>Chalcidoidea</taxon>
        <taxon>Aphelinidae</taxon>
        <taxon>Aphelininae</taxon>
        <taxon>Eretmocerus</taxon>
    </lineage>
</organism>
<reference evidence="1" key="1">
    <citation type="submission" date="2023-04" db="EMBL/GenBank/DDBJ databases">
        <title>A chromosome-level genome assembly of the parasitoid wasp Eretmocerus hayati.</title>
        <authorList>
            <person name="Zhong Y."/>
            <person name="Liu S."/>
            <person name="Liu Y."/>
        </authorList>
    </citation>
    <scope>NUCLEOTIDE SEQUENCE</scope>
    <source>
        <strain evidence="1">ZJU_SS_LIU_2023</strain>
    </source>
</reference>
<comment type="caution">
    <text evidence="1">The sequence shown here is derived from an EMBL/GenBank/DDBJ whole genome shotgun (WGS) entry which is preliminary data.</text>
</comment>
<name>A0ACC2NPH4_9HYME</name>
<evidence type="ECO:0000313" key="2">
    <source>
        <dbReference type="Proteomes" id="UP001239111"/>
    </source>
</evidence>
<gene>
    <name evidence="1" type="ORF">QAD02_002689</name>
</gene>
<proteinExistence type="predicted"/>
<protein>
    <submittedName>
        <fullName evidence="1">Uncharacterized protein</fullName>
    </submittedName>
</protein>
<evidence type="ECO:0000313" key="1">
    <source>
        <dbReference type="EMBL" id="KAJ8671430.1"/>
    </source>
</evidence>
<accession>A0ACC2NPH4</accession>
<dbReference type="EMBL" id="CM056743">
    <property type="protein sequence ID" value="KAJ8671430.1"/>
    <property type="molecule type" value="Genomic_DNA"/>
</dbReference>
<dbReference type="Proteomes" id="UP001239111">
    <property type="component" value="Chromosome 3"/>
</dbReference>
<sequence length="128" mass="14582">MPDQLDSEMASLNGDDDPKEDVTQIPVAPPANLSAEDVARFQAGRLLVIEQWRTAAYIQNFILNNTSKRGAAKINQSYLKARTKLLDKYWDEFSARNKLIMSQQDVLINDPYITRNAYLVVEEKYTDA</sequence>